<dbReference type="EMBL" id="JAODOP010000004">
    <property type="protein sequence ID" value="MEF3833534.1"/>
    <property type="molecule type" value="Genomic_DNA"/>
</dbReference>
<evidence type="ECO:0000313" key="8">
    <source>
        <dbReference type="Proteomes" id="UP001337305"/>
    </source>
</evidence>
<dbReference type="Pfam" id="PF08281">
    <property type="entry name" value="Sigma70_r4_2"/>
    <property type="match status" value="1"/>
</dbReference>
<dbReference type="Gene3D" id="1.10.10.10">
    <property type="entry name" value="Winged helix-like DNA-binding domain superfamily/Winged helix DNA-binding domain"/>
    <property type="match status" value="1"/>
</dbReference>
<keyword evidence="8" id="KW-1185">Reference proteome</keyword>
<dbReference type="PANTHER" id="PTHR43133">
    <property type="entry name" value="RNA POLYMERASE ECF-TYPE SIGMA FACTO"/>
    <property type="match status" value="1"/>
</dbReference>
<accession>A0ABU7XST6</accession>
<evidence type="ECO:0000256" key="4">
    <source>
        <dbReference type="ARBA" id="ARBA00023163"/>
    </source>
</evidence>
<evidence type="ECO:0000259" key="6">
    <source>
        <dbReference type="Pfam" id="PF08281"/>
    </source>
</evidence>
<dbReference type="InterPro" id="IPR036388">
    <property type="entry name" value="WH-like_DNA-bd_sf"/>
</dbReference>
<name>A0ABU7XST6_9FLAO</name>
<evidence type="ECO:0000259" key="5">
    <source>
        <dbReference type="Pfam" id="PF04542"/>
    </source>
</evidence>
<dbReference type="InterPro" id="IPR039425">
    <property type="entry name" value="RNA_pol_sigma-70-like"/>
</dbReference>
<dbReference type="InterPro" id="IPR013249">
    <property type="entry name" value="RNA_pol_sigma70_r4_t2"/>
</dbReference>
<evidence type="ECO:0000256" key="2">
    <source>
        <dbReference type="ARBA" id="ARBA00023015"/>
    </source>
</evidence>
<dbReference type="SUPFAM" id="SSF88659">
    <property type="entry name" value="Sigma3 and sigma4 domains of RNA polymerase sigma factors"/>
    <property type="match status" value="1"/>
</dbReference>
<feature type="domain" description="RNA polymerase sigma factor 70 region 4 type 2" evidence="6">
    <location>
        <begin position="122"/>
        <end position="167"/>
    </location>
</feature>
<sequence length="196" mass="23134">MKNKKLFITRLKSGDSLAYEQLMDSFYHKLCTYALTLTNDFTKAEDIVQNVFVKVWILRKNLKTNLDLKPYLYRSVYNEFIDEYRKNRKAIYLEKKHIEAVDLVVENEKLNIDEMMKIVNKEIDNLPPKCKNIFILNKKEGLSHDEISEYLNISVKTIEGHMTRAFKILNEKLSGKLNKVLFLLFSFKDKINKSLG</sequence>
<evidence type="ECO:0000256" key="3">
    <source>
        <dbReference type="ARBA" id="ARBA00023082"/>
    </source>
</evidence>
<dbReference type="RefSeq" id="WP_303305877.1">
    <property type="nucleotide sequence ID" value="NZ_JAODOP010000004.1"/>
</dbReference>
<dbReference type="InterPro" id="IPR013325">
    <property type="entry name" value="RNA_pol_sigma_r2"/>
</dbReference>
<proteinExistence type="inferred from homology"/>
<gene>
    <name evidence="7" type="ORF">N1F79_10360</name>
</gene>
<dbReference type="NCBIfam" id="TIGR02937">
    <property type="entry name" value="sigma70-ECF"/>
    <property type="match status" value="1"/>
</dbReference>
<comment type="caution">
    <text evidence="7">The sequence shown here is derived from an EMBL/GenBank/DDBJ whole genome shotgun (WGS) entry which is preliminary data.</text>
</comment>
<protein>
    <submittedName>
        <fullName evidence="7">RNA polymerase sigma-70 factor</fullName>
    </submittedName>
</protein>
<dbReference type="NCBIfam" id="TIGR02985">
    <property type="entry name" value="Sig70_bacteroi1"/>
    <property type="match status" value="1"/>
</dbReference>
<feature type="domain" description="RNA polymerase sigma-70 region 2" evidence="5">
    <location>
        <begin position="23"/>
        <end position="89"/>
    </location>
</feature>
<dbReference type="InterPro" id="IPR014284">
    <property type="entry name" value="RNA_pol_sigma-70_dom"/>
</dbReference>
<organism evidence="7 8">
    <name type="scientific">Flavivirga spongiicola</name>
    <dbReference type="NCBI Taxonomy" id="421621"/>
    <lineage>
        <taxon>Bacteria</taxon>
        <taxon>Pseudomonadati</taxon>
        <taxon>Bacteroidota</taxon>
        <taxon>Flavobacteriia</taxon>
        <taxon>Flavobacteriales</taxon>
        <taxon>Flavobacteriaceae</taxon>
        <taxon>Flavivirga</taxon>
    </lineage>
</organism>
<dbReference type="InterPro" id="IPR007627">
    <property type="entry name" value="RNA_pol_sigma70_r2"/>
</dbReference>
<evidence type="ECO:0000256" key="1">
    <source>
        <dbReference type="ARBA" id="ARBA00010641"/>
    </source>
</evidence>
<dbReference type="InterPro" id="IPR013324">
    <property type="entry name" value="RNA_pol_sigma_r3/r4-like"/>
</dbReference>
<keyword evidence="2" id="KW-0805">Transcription regulation</keyword>
<keyword evidence="4" id="KW-0804">Transcription</keyword>
<keyword evidence="3" id="KW-0731">Sigma factor</keyword>
<evidence type="ECO:0000313" key="7">
    <source>
        <dbReference type="EMBL" id="MEF3833534.1"/>
    </source>
</evidence>
<dbReference type="Gene3D" id="1.10.1740.10">
    <property type="match status" value="1"/>
</dbReference>
<dbReference type="InterPro" id="IPR014327">
    <property type="entry name" value="RNA_pol_sigma70_bacteroid"/>
</dbReference>
<dbReference type="PANTHER" id="PTHR43133:SF46">
    <property type="entry name" value="RNA POLYMERASE SIGMA-70 FACTOR ECF SUBFAMILY"/>
    <property type="match status" value="1"/>
</dbReference>
<reference evidence="7 8" key="1">
    <citation type="submission" date="2022-09" db="EMBL/GenBank/DDBJ databases">
        <title>Genome sequencing of Flavivirga sp. MEBiC05379.</title>
        <authorList>
            <person name="Oh H.-M."/>
            <person name="Kwon K.K."/>
            <person name="Park M.J."/>
            <person name="Yang S.-H."/>
        </authorList>
    </citation>
    <scope>NUCLEOTIDE SEQUENCE [LARGE SCALE GENOMIC DNA]</scope>
    <source>
        <strain evidence="7 8">MEBiC05379</strain>
    </source>
</reference>
<comment type="similarity">
    <text evidence="1">Belongs to the sigma-70 factor family. ECF subfamily.</text>
</comment>
<dbReference type="Proteomes" id="UP001337305">
    <property type="component" value="Unassembled WGS sequence"/>
</dbReference>
<dbReference type="SUPFAM" id="SSF88946">
    <property type="entry name" value="Sigma2 domain of RNA polymerase sigma factors"/>
    <property type="match status" value="1"/>
</dbReference>
<dbReference type="Pfam" id="PF04542">
    <property type="entry name" value="Sigma70_r2"/>
    <property type="match status" value="1"/>
</dbReference>